<evidence type="ECO:0000256" key="1">
    <source>
        <dbReference type="SAM" id="MobiDB-lite"/>
    </source>
</evidence>
<keyword evidence="3" id="KW-1185">Reference proteome</keyword>
<feature type="region of interest" description="Disordered" evidence="1">
    <location>
        <begin position="314"/>
        <end position="375"/>
    </location>
</feature>
<evidence type="ECO:0000313" key="2">
    <source>
        <dbReference type="EMBL" id="KFH44616.1"/>
    </source>
</evidence>
<organism evidence="2 3">
    <name type="scientific">Hapsidospora chrysogenum (strain ATCC 11550 / CBS 779.69 / DSM 880 / IAM 14645 / JCM 23072 / IMI 49137)</name>
    <name type="common">Acremonium chrysogenum</name>
    <dbReference type="NCBI Taxonomy" id="857340"/>
    <lineage>
        <taxon>Eukaryota</taxon>
        <taxon>Fungi</taxon>
        <taxon>Dikarya</taxon>
        <taxon>Ascomycota</taxon>
        <taxon>Pezizomycotina</taxon>
        <taxon>Sordariomycetes</taxon>
        <taxon>Hypocreomycetidae</taxon>
        <taxon>Hypocreales</taxon>
        <taxon>Bionectriaceae</taxon>
        <taxon>Hapsidospora</taxon>
    </lineage>
</organism>
<proteinExistence type="predicted"/>
<feature type="compositionally biased region" description="Basic and acidic residues" evidence="1">
    <location>
        <begin position="331"/>
        <end position="340"/>
    </location>
</feature>
<dbReference type="AlphaFoldDB" id="A0A086T5I4"/>
<sequence length="398" mass="44445">MGDVANIIAARFRLFAAEKHEPAAFAHPLGTPAPAASQEATAGAQDHLEEFPPLPLSPFHRNALLPRDITGLAVPWELPGDERYPHGAGRRVNALWLEHPVIPCLVRDKTFFLPAALLQRYDFWQGFFASEVPVGHIRTIHANPDIFGFLMEILISPSGMNGTESGINLVYLTGAMALSLSFGMNQEFDKLRATFRRYLAQRILYRNPYRPDMENLLDHEYFVYRSEELYRAFQMVIQHPRLAAVFPPIELAVLYWLVIPQDIWPAVTPNFDDDFIQLIELVAIRTPEEPEHMFLNVYQQAIKEASYLSAGWMRQPPAPAPGPQTNAVPRDSGHDAHNDIEASLPDYFGQSHRPVTPPPQVASAQVEDGPMPAPSPHRAGLCNGVLASELSERLAALT</sequence>
<dbReference type="HOGENOM" id="CLU_692548_0_0_1"/>
<reference evidence="3" key="1">
    <citation type="journal article" date="2014" name="Genome Announc.">
        <title>Genome sequence and annotation of Acremonium chrysogenum, producer of the beta-lactam antibiotic cephalosporin C.</title>
        <authorList>
            <person name="Terfehr D."/>
            <person name="Dahlmann T.A."/>
            <person name="Specht T."/>
            <person name="Zadra I."/>
            <person name="Kuernsteiner H."/>
            <person name="Kueck U."/>
        </authorList>
    </citation>
    <scope>NUCLEOTIDE SEQUENCE [LARGE SCALE GENOMIC DNA]</scope>
    <source>
        <strain evidence="3">ATCC 11550 / CBS 779.69 / DSM 880 / IAM 14645 / JCM 23072 / IMI 49137</strain>
    </source>
</reference>
<protein>
    <submittedName>
        <fullName evidence="2">Uncharacterized protein</fullName>
    </submittedName>
</protein>
<dbReference type="OrthoDB" id="5082783at2759"/>
<dbReference type="Proteomes" id="UP000029964">
    <property type="component" value="Unassembled WGS sequence"/>
</dbReference>
<dbReference type="EMBL" id="JPKY01000045">
    <property type="protein sequence ID" value="KFH44616.1"/>
    <property type="molecule type" value="Genomic_DNA"/>
</dbReference>
<evidence type="ECO:0000313" key="3">
    <source>
        <dbReference type="Proteomes" id="UP000029964"/>
    </source>
</evidence>
<comment type="caution">
    <text evidence="2">The sequence shown here is derived from an EMBL/GenBank/DDBJ whole genome shotgun (WGS) entry which is preliminary data.</text>
</comment>
<name>A0A086T5I4_HAPC1</name>
<accession>A0A086T5I4</accession>
<gene>
    <name evidence="2" type="ORF">ACRE_045760</name>
</gene>